<keyword evidence="9 13" id="KW-0472">Membrane</keyword>
<feature type="transmembrane region" description="Helical" evidence="13">
    <location>
        <begin position="326"/>
        <end position="348"/>
    </location>
</feature>
<dbReference type="OrthoDB" id="9780552at2"/>
<dbReference type="AlphaFoldDB" id="A0A3N2QAS0"/>
<dbReference type="InterPro" id="IPR047196">
    <property type="entry name" value="YidC_ALB_C"/>
</dbReference>
<dbReference type="NCBIfam" id="TIGR03593">
    <property type="entry name" value="yidC_nterm"/>
    <property type="match status" value="1"/>
</dbReference>
<dbReference type="GO" id="GO:0032977">
    <property type="term" value="F:membrane insertase activity"/>
    <property type="evidence" value="ECO:0007669"/>
    <property type="project" value="InterPro"/>
</dbReference>
<evidence type="ECO:0000259" key="14">
    <source>
        <dbReference type="Pfam" id="PF02096"/>
    </source>
</evidence>
<dbReference type="CDD" id="cd20070">
    <property type="entry name" value="5TM_YidC_Alb3"/>
    <property type="match status" value="1"/>
</dbReference>
<evidence type="ECO:0000256" key="9">
    <source>
        <dbReference type="ARBA" id="ARBA00023136"/>
    </source>
</evidence>
<evidence type="ECO:0000259" key="15">
    <source>
        <dbReference type="Pfam" id="PF14849"/>
    </source>
</evidence>
<dbReference type="InterPro" id="IPR019998">
    <property type="entry name" value="Membr_insert_YidC"/>
</dbReference>
<proteinExistence type="inferred from homology"/>
<feature type="domain" description="Membrane insertase YidC N-terminal" evidence="15">
    <location>
        <begin position="70"/>
        <end position="340"/>
    </location>
</feature>
<evidence type="ECO:0000256" key="11">
    <source>
        <dbReference type="ARBA" id="ARBA00033245"/>
    </source>
</evidence>
<organism evidence="16 17">
    <name type="scientific">Candidatus Cardinium hertigii</name>
    <dbReference type="NCBI Taxonomy" id="247481"/>
    <lineage>
        <taxon>Bacteria</taxon>
        <taxon>Pseudomonadati</taxon>
        <taxon>Bacteroidota</taxon>
        <taxon>Cytophagia</taxon>
        <taxon>Cytophagales</taxon>
        <taxon>Amoebophilaceae</taxon>
        <taxon>Candidatus Cardinium</taxon>
    </lineage>
</organism>
<evidence type="ECO:0000256" key="5">
    <source>
        <dbReference type="ARBA" id="ARBA00022475"/>
    </source>
</evidence>
<dbReference type="EMBL" id="RARA01000027">
    <property type="protein sequence ID" value="ROT46884.1"/>
    <property type="molecule type" value="Genomic_DNA"/>
</dbReference>
<keyword evidence="6 13" id="KW-0812">Transmembrane</keyword>
<accession>A0A3N2QAS0</accession>
<sequence>MDTNKIIRLLLISTSFSLVYFYILKPKSETQPTTCPVGSEKMVPLGLPSPSDFGMSLPFAAALQGQEKYITVENELFKVFLSSKGGTIKRVVLKKYKDKDGKELALLDKQSNMGLVFPYKDFLIETQALFFQTAANTLHTLKGTQQASIVFRLALSPSQYLEQCFEFSGNSYKIHYAWRAVGMEEYLNKACNASFQWQMDMKSLEADSKADMSKSTINYYLSDRTFGGLEESSTKAQKKKLEAPIKWVSLTQRFFSSAIIADDIFATGDISMEPILNKQDVTKAARLSLTLSAKEKEEGRSAFTFFFGPNDYKTLQKVTEGFEQNLPLGWAVFKWVNKGLIIPLFYFLEKYFSNYGLIIFLVVIIIKLLLAPLSYKSFISMAKMKVIKPELDKIKEKYGNNLQKVQTEQLAFYRELGINPLSSCIPMLLQIPILCAMFNFFPNAIALRQVPFLWAHDLSTYDSIIRLPFTIPVYGSHVSLFTLLMVLATIFSNHSQSSATEGPMKGLSYIMPLAFMFMLNSSPAGLSFYYFIQTVMTSLQQKLIKYFVNQEDIKEKLMATQQKRAKQGEKPSFQSRVAAAIQANNKKKK</sequence>
<evidence type="ECO:0000256" key="6">
    <source>
        <dbReference type="ARBA" id="ARBA00022692"/>
    </source>
</evidence>
<dbReference type="NCBIfam" id="TIGR03592">
    <property type="entry name" value="yidC_oxa1_cterm"/>
    <property type="match status" value="1"/>
</dbReference>
<dbReference type="RefSeq" id="WP_123663481.1">
    <property type="nucleotide sequence ID" value="NZ_RARA01000027.1"/>
</dbReference>
<dbReference type="CDD" id="cd19961">
    <property type="entry name" value="EcYidC-like_peri"/>
    <property type="match status" value="1"/>
</dbReference>
<dbReference type="InterPro" id="IPR028053">
    <property type="entry name" value="Membr_insert_YidC_N"/>
</dbReference>
<dbReference type="PRINTS" id="PR00701">
    <property type="entry name" value="60KDINNERMP"/>
</dbReference>
<dbReference type="InterPro" id="IPR028055">
    <property type="entry name" value="YidC/Oxa/ALB_C"/>
</dbReference>
<evidence type="ECO:0000256" key="1">
    <source>
        <dbReference type="ARBA" id="ARBA00004429"/>
    </source>
</evidence>
<dbReference type="InterPro" id="IPR038221">
    <property type="entry name" value="YidC_periplasmic_sf"/>
</dbReference>
<name>A0A3N2QAS0_9BACT</name>
<evidence type="ECO:0000256" key="13">
    <source>
        <dbReference type="HAMAP-Rule" id="MF_01810"/>
    </source>
</evidence>
<dbReference type="PANTHER" id="PTHR12428:SF65">
    <property type="entry name" value="CYTOCHROME C OXIDASE ASSEMBLY PROTEIN COX18, MITOCHONDRIAL"/>
    <property type="match status" value="1"/>
</dbReference>
<gene>
    <name evidence="13 16" type="primary">yidC</name>
    <name evidence="16" type="ORF">EDM02_04855</name>
</gene>
<keyword evidence="5 13" id="KW-1003">Cell membrane</keyword>
<evidence type="ECO:0000256" key="8">
    <source>
        <dbReference type="ARBA" id="ARBA00022989"/>
    </source>
</evidence>
<dbReference type="GO" id="GO:0051205">
    <property type="term" value="P:protein insertion into membrane"/>
    <property type="evidence" value="ECO:0007669"/>
    <property type="project" value="TreeGrafter"/>
</dbReference>
<dbReference type="Pfam" id="PF02096">
    <property type="entry name" value="60KD_IMP"/>
    <property type="match status" value="1"/>
</dbReference>
<feature type="transmembrane region" description="Helical" evidence="13">
    <location>
        <begin position="6"/>
        <end position="24"/>
    </location>
</feature>
<evidence type="ECO:0000256" key="3">
    <source>
        <dbReference type="ARBA" id="ARBA00015325"/>
    </source>
</evidence>
<feature type="domain" description="Membrane insertase YidC/Oxa/ALB C-terminal" evidence="14">
    <location>
        <begin position="355"/>
        <end position="545"/>
    </location>
</feature>
<dbReference type="GO" id="GO:0015031">
    <property type="term" value="P:protein transport"/>
    <property type="evidence" value="ECO:0007669"/>
    <property type="project" value="UniProtKB-KW"/>
</dbReference>
<reference evidence="16 17" key="1">
    <citation type="submission" date="2018-09" db="EMBL/GenBank/DDBJ databases">
        <title>Comparative Genomics of Wolbachia-Cardinium Dual Endosymbiosis in a Plant-Parasitic Nematode.</title>
        <authorList>
            <person name="Brown A.M.V."/>
            <person name="Wasala S.K."/>
            <person name="Howe D.K."/>
            <person name="Peetz A.B."/>
            <person name="Zasada I.A."/>
            <person name="Denver D.R."/>
        </authorList>
    </citation>
    <scope>NUCLEOTIDE SEQUENCE [LARGE SCALE GENOMIC DNA]</scope>
    <source>
        <strain evidence="16 17">Pp_1</strain>
    </source>
</reference>
<dbReference type="NCBIfam" id="NF002356">
    <property type="entry name" value="PRK01318.2-3"/>
    <property type="match status" value="1"/>
</dbReference>
<comment type="similarity">
    <text evidence="2 13">Belongs to the OXA1/ALB3/YidC family. Type 1 subfamily.</text>
</comment>
<feature type="transmembrane region" description="Helical" evidence="13">
    <location>
        <begin position="510"/>
        <end position="532"/>
    </location>
</feature>
<evidence type="ECO:0000256" key="7">
    <source>
        <dbReference type="ARBA" id="ARBA00022927"/>
    </source>
</evidence>
<dbReference type="Pfam" id="PF14849">
    <property type="entry name" value="YidC_periplas"/>
    <property type="match status" value="1"/>
</dbReference>
<dbReference type="InterPro" id="IPR001708">
    <property type="entry name" value="YidC/ALB3/OXA1/COX18"/>
</dbReference>
<keyword evidence="17" id="KW-1185">Reference proteome</keyword>
<dbReference type="Proteomes" id="UP000270927">
    <property type="component" value="Unassembled WGS sequence"/>
</dbReference>
<evidence type="ECO:0000256" key="10">
    <source>
        <dbReference type="ARBA" id="ARBA00023186"/>
    </source>
</evidence>
<protein>
    <recommendedName>
        <fullName evidence="3 13">Membrane protein insertase YidC</fullName>
    </recommendedName>
    <alternativeName>
        <fullName evidence="12 13">Foldase YidC</fullName>
    </alternativeName>
    <alternativeName>
        <fullName evidence="11 13">Membrane integrase YidC</fullName>
    </alternativeName>
    <alternativeName>
        <fullName evidence="13">Membrane protein YidC</fullName>
    </alternativeName>
</protein>
<dbReference type="HAMAP" id="MF_01810">
    <property type="entry name" value="YidC_type1"/>
    <property type="match status" value="1"/>
</dbReference>
<evidence type="ECO:0000256" key="12">
    <source>
        <dbReference type="ARBA" id="ARBA00033342"/>
    </source>
</evidence>
<dbReference type="Gene3D" id="2.70.98.90">
    <property type="match status" value="1"/>
</dbReference>
<comment type="subcellular location">
    <subcellularLocation>
        <location evidence="1">Cell inner membrane</location>
        <topology evidence="1">Multi-pass membrane protein</topology>
    </subcellularLocation>
    <subcellularLocation>
        <location evidence="13">Cell membrane</location>
        <topology evidence="13">Multi-pass membrane protein</topology>
    </subcellularLocation>
</comment>
<keyword evidence="7 13" id="KW-0653">Protein transport</keyword>
<keyword evidence="10 13" id="KW-0143">Chaperone</keyword>
<feature type="transmembrane region" description="Helical" evidence="13">
    <location>
        <begin position="471"/>
        <end position="490"/>
    </location>
</feature>
<comment type="caution">
    <text evidence="16">The sequence shown here is derived from an EMBL/GenBank/DDBJ whole genome shotgun (WGS) entry which is preliminary data.</text>
</comment>
<keyword evidence="4 13" id="KW-0813">Transport</keyword>
<evidence type="ECO:0000256" key="2">
    <source>
        <dbReference type="ARBA" id="ARBA00010527"/>
    </source>
</evidence>
<comment type="function">
    <text evidence="13">Required for the insertion and/or proper folding and/or complex formation of integral membrane proteins into the membrane. Involved in integration of membrane proteins that insert both dependently and independently of the Sec translocase complex, as well as at least some lipoproteins. Aids folding of multispanning membrane proteins.</text>
</comment>
<evidence type="ECO:0000313" key="17">
    <source>
        <dbReference type="Proteomes" id="UP000270927"/>
    </source>
</evidence>
<dbReference type="GO" id="GO:0005886">
    <property type="term" value="C:plasma membrane"/>
    <property type="evidence" value="ECO:0007669"/>
    <property type="project" value="UniProtKB-SubCell"/>
</dbReference>
<evidence type="ECO:0000256" key="4">
    <source>
        <dbReference type="ARBA" id="ARBA00022448"/>
    </source>
</evidence>
<dbReference type="PANTHER" id="PTHR12428">
    <property type="entry name" value="OXA1"/>
    <property type="match status" value="1"/>
</dbReference>
<keyword evidence="8 13" id="KW-1133">Transmembrane helix</keyword>
<feature type="transmembrane region" description="Helical" evidence="13">
    <location>
        <begin position="354"/>
        <end position="375"/>
    </location>
</feature>
<evidence type="ECO:0000313" key="16">
    <source>
        <dbReference type="EMBL" id="ROT46884.1"/>
    </source>
</evidence>
<comment type="subunit">
    <text evidence="13">Interacts with the Sec translocase complex via SecD. Specifically interacts with transmembrane segments of nascent integral membrane proteins during membrane integration.</text>
</comment>